<feature type="non-terminal residue" evidence="1">
    <location>
        <position position="122"/>
    </location>
</feature>
<keyword evidence="2" id="KW-1185">Reference proteome</keyword>
<evidence type="ECO:0000313" key="1">
    <source>
        <dbReference type="EMBL" id="CAG8593525.1"/>
    </source>
</evidence>
<proteinExistence type="predicted"/>
<reference evidence="1" key="1">
    <citation type="submission" date="2021-06" db="EMBL/GenBank/DDBJ databases">
        <authorList>
            <person name="Kallberg Y."/>
            <person name="Tangrot J."/>
            <person name="Rosling A."/>
        </authorList>
    </citation>
    <scope>NUCLEOTIDE SEQUENCE</scope>
    <source>
        <strain evidence="1">MA461A</strain>
    </source>
</reference>
<dbReference type="EMBL" id="CAJVQC010008510">
    <property type="protein sequence ID" value="CAG8593525.1"/>
    <property type="molecule type" value="Genomic_DNA"/>
</dbReference>
<comment type="caution">
    <text evidence="1">The sequence shown here is derived from an EMBL/GenBank/DDBJ whole genome shotgun (WGS) entry which is preliminary data.</text>
</comment>
<dbReference type="Proteomes" id="UP000789920">
    <property type="component" value="Unassembled WGS sequence"/>
</dbReference>
<feature type="non-terminal residue" evidence="1">
    <location>
        <position position="1"/>
    </location>
</feature>
<gene>
    <name evidence="1" type="ORF">RPERSI_LOCUS5636</name>
</gene>
<evidence type="ECO:0000313" key="2">
    <source>
        <dbReference type="Proteomes" id="UP000789920"/>
    </source>
</evidence>
<name>A0ACA9MMY2_9GLOM</name>
<sequence length="122" mass="13999">IITNQKVIVDAIYKMNILGYELYAIIALFFVYKIYDQSGVQWQGIYPFIFLPISLSTNTNKETISVLNDLTNTASFQPTNLTNEEQENIGNKQWAQAVQTSFEGVNKLVNDINNYQRRITNP</sequence>
<protein>
    <submittedName>
        <fullName evidence="1">17229_t:CDS:1</fullName>
    </submittedName>
</protein>
<organism evidence="1 2">
    <name type="scientific">Racocetra persica</name>
    <dbReference type="NCBI Taxonomy" id="160502"/>
    <lineage>
        <taxon>Eukaryota</taxon>
        <taxon>Fungi</taxon>
        <taxon>Fungi incertae sedis</taxon>
        <taxon>Mucoromycota</taxon>
        <taxon>Glomeromycotina</taxon>
        <taxon>Glomeromycetes</taxon>
        <taxon>Diversisporales</taxon>
        <taxon>Gigasporaceae</taxon>
        <taxon>Racocetra</taxon>
    </lineage>
</organism>
<accession>A0ACA9MMY2</accession>